<gene>
    <name evidence="13" type="ORF">FAS41_21395</name>
</gene>
<proteinExistence type="predicted"/>
<dbReference type="NCBIfam" id="TIGR00229">
    <property type="entry name" value="sensory_box"/>
    <property type="match status" value="1"/>
</dbReference>
<protein>
    <recommendedName>
        <fullName evidence="2">histidine kinase</fullName>
        <ecNumber evidence="2">2.7.13.3</ecNumber>
    </recommendedName>
</protein>
<dbReference type="InterPro" id="IPR058245">
    <property type="entry name" value="NreC/VraR/RcsB-like_REC"/>
</dbReference>
<dbReference type="InterPro" id="IPR000014">
    <property type="entry name" value="PAS"/>
</dbReference>
<evidence type="ECO:0000313" key="13">
    <source>
        <dbReference type="EMBL" id="TLX73131.1"/>
    </source>
</evidence>
<dbReference type="InterPro" id="IPR036890">
    <property type="entry name" value="HATPase_C_sf"/>
</dbReference>
<keyword evidence="4" id="KW-0418">Kinase</keyword>
<keyword evidence="3 8" id="KW-0597">Phosphoprotein</keyword>
<dbReference type="GO" id="GO:0000155">
    <property type="term" value="F:phosphorelay sensor kinase activity"/>
    <property type="evidence" value="ECO:0007669"/>
    <property type="project" value="InterPro"/>
</dbReference>
<feature type="domain" description="Histidine kinase" evidence="10">
    <location>
        <begin position="368"/>
        <end position="587"/>
    </location>
</feature>
<dbReference type="PANTHER" id="PTHR43214">
    <property type="entry name" value="TWO-COMPONENT RESPONSE REGULATOR"/>
    <property type="match status" value="1"/>
</dbReference>
<dbReference type="Gene3D" id="3.30.450.20">
    <property type="entry name" value="PAS domain"/>
    <property type="match status" value="1"/>
</dbReference>
<dbReference type="SUPFAM" id="SSF52172">
    <property type="entry name" value="CheY-like"/>
    <property type="match status" value="1"/>
</dbReference>
<dbReference type="InterPro" id="IPR005467">
    <property type="entry name" value="His_kinase_dom"/>
</dbReference>
<dbReference type="Proteomes" id="UP000306635">
    <property type="component" value="Unassembled WGS sequence"/>
</dbReference>
<dbReference type="Pfam" id="PF00196">
    <property type="entry name" value="GerE"/>
    <property type="match status" value="1"/>
</dbReference>
<evidence type="ECO:0000259" key="11">
    <source>
        <dbReference type="PROSITE" id="PS50110"/>
    </source>
</evidence>
<keyword evidence="4" id="KW-0808">Transferase</keyword>
<evidence type="ECO:0000256" key="3">
    <source>
        <dbReference type="ARBA" id="ARBA00022553"/>
    </source>
</evidence>
<dbReference type="AlphaFoldDB" id="A0A5R9QTS0"/>
<dbReference type="PROSITE" id="PS50110">
    <property type="entry name" value="RESPONSE_REGULATORY"/>
    <property type="match status" value="1"/>
</dbReference>
<keyword evidence="5" id="KW-0805">Transcription regulation</keyword>
<dbReference type="OrthoDB" id="7027232at2"/>
<evidence type="ECO:0000256" key="6">
    <source>
        <dbReference type="ARBA" id="ARBA00023125"/>
    </source>
</evidence>
<keyword evidence="7" id="KW-0804">Transcription</keyword>
<dbReference type="Gene3D" id="3.30.565.10">
    <property type="entry name" value="Histidine kinase-like ATPase, C-terminal domain"/>
    <property type="match status" value="1"/>
</dbReference>
<feature type="domain" description="HTH luxR-type" evidence="9">
    <location>
        <begin position="141"/>
        <end position="206"/>
    </location>
</feature>
<evidence type="ECO:0000256" key="5">
    <source>
        <dbReference type="ARBA" id="ARBA00023015"/>
    </source>
</evidence>
<dbReference type="InterPro" id="IPR036097">
    <property type="entry name" value="HisK_dim/P_sf"/>
</dbReference>
<evidence type="ECO:0000256" key="8">
    <source>
        <dbReference type="PROSITE-ProRule" id="PRU00169"/>
    </source>
</evidence>
<dbReference type="Pfam" id="PF00072">
    <property type="entry name" value="Response_reg"/>
    <property type="match status" value="1"/>
</dbReference>
<dbReference type="InterPro" id="IPR003661">
    <property type="entry name" value="HisK_dim/P_dom"/>
</dbReference>
<dbReference type="InterPro" id="IPR011006">
    <property type="entry name" value="CheY-like_superfamily"/>
</dbReference>
<feature type="domain" description="PAS" evidence="12">
    <location>
        <begin position="224"/>
        <end position="296"/>
    </location>
</feature>
<dbReference type="SMART" id="SM00421">
    <property type="entry name" value="HTH_LUXR"/>
    <property type="match status" value="1"/>
</dbReference>
<dbReference type="InterPro" id="IPR036388">
    <property type="entry name" value="WH-like_DNA-bd_sf"/>
</dbReference>
<evidence type="ECO:0000256" key="1">
    <source>
        <dbReference type="ARBA" id="ARBA00000085"/>
    </source>
</evidence>
<organism evidence="13 14">
    <name type="scientific">Pseudomonas nicosulfuronedens</name>
    <dbReference type="NCBI Taxonomy" id="2571105"/>
    <lineage>
        <taxon>Bacteria</taxon>
        <taxon>Pseudomonadati</taxon>
        <taxon>Pseudomonadota</taxon>
        <taxon>Gammaproteobacteria</taxon>
        <taxon>Pseudomonadales</taxon>
        <taxon>Pseudomonadaceae</taxon>
        <taxon>Pseudomonas</taxon>
    </lineage>
</organism>
<evidence type="ECO:0000256" key="4">
    <source>
        <dbReference type="ARBA" id="ARBA00022777"/>
    </source>
</evidence>
<evidence type="ECO:0000256" key="7">
    <source>
        <dbReference type="ARBA" id="ARBA00023163"/>
    </source>
</evidence>
<dbReference type="PROSITE" id="PS50043">
    <property type="entry name" value="HTH_LUXR_2"/>
    <property type="match status" value="1"/>
</dbReference>
<dbReference type="Gene3D" id="1.10.10.10">
    <property type="entry name" value="Winged helix-like DNA-binding domain superfamily/Winged helix DNA-binding domain"/>
    <property type="match status" value="1"/>
</dbReference>
<comment type="caution">
    <text evidence="13">The sequence shown here is derived from an EMBL/GenBank/DDBJ whole genome shotgun (WGS) entry which is preliminary data.</text>
</comment>
<dbReference type="CDD" id="cd17535">
    <property type="entry name" value="REC_NarL-like"/>
    <property type="match status" value="1"/>
</dbReference>
<dbReference type="InterPro" id="IPR000792">
    <property type="entry name" value="Tscrpt_reg_LuxR_C"/>
</dbReference>
<evidence type="ECO:0000259" key="9">
    <source>
        <dbReference type="PROSITE" id="PS50043"/>
    </source>
</evidence>
<reference evidence="13 14" key="1">
    <citation type="submission" date="2019-04" db="EMBL/GenBank/DDBJ databases">
        <authorList>
            <person name="Li M."/>
        </authorList>
    </citation>
    <scope>NUCLEOTIDE SEQUENCE [LARGE SCALE GENOMIC DNA]</scope>
    <source>
        <strain evidence="13 14">LAM1902</strain>
    </source>
</reference>
<dbReference type="EMBL" id="SWDV01000030">
    <property type="protein sequence ID" value="TLX73131.1"/>
    <property type="molecule type" value="Genomic_DNA"/>
</dbReference>
<evidence type="ECO:0000256" key="2">
    <source>
        <dbReference type="ARBA" id="ARBA00012438"/>
    </source>
</evidence>
<dbReference type="PANTHER" id="PTHR43214:SF41">
    <property type="entry name" value="NITRATE_NITRITE RESPONSE REGULATOR PROTEIN NARP"/>
    <property type="match status" value="1"/>
</dbReference>
<dbReference type="InterPro" id="IPR035965">
    <property type="entry name" value="PAS-like_dom_sf"/>
</dbReference>
<dbReference type="EC" id="2.7.13.3" evidence="2"/>
<dbReference type="PROSITE" id="PS50109">
    <property type="entry name" value="HIS_KIN"/>
    <property type="match status" value="1"/>
</dbReference>
<dbReference type="GO" id="GO:0003677">
    <property type="term" value="F:DNA binding"/>
    <property type="evidence" value="ECO:0007669"/>
    <property type="project" value="UniProtKB-KW"/>
</dbReference>
<feature type="domain" description="Response regulatory" evidence="11">
    <location>
        <begin position="3"/>
        <end position="118"/>
    </location>
</feature>
<dbReference type="CDD" id="cd06170">
    <property type="entry name" value="LuxR_C_like"/>
    <property type="match status" value="1"/>
</dbReference>
<evidence type="ECO:0000259" key="12">
    <source>
        <dbReference type="PROSITE" id="PS50112"/>
    </source>
</evidence>
<evidence type="ECO:0000259" key="10">
    <source>
        <dbReference type="PROSITE" id="PS50109"/>
    </source>
</evidence>
<dbReference type="CDD" id="cd00130">
    <property type="entry name" value="PAS"/>
    <property type="match status" value="1"/>
</dbReference>
<keyword evidence="14" id="KW-1185">Reference proteome</keyword>
<dbReference type="SUPFAM" id="SSF46894">
    <property type="entry name" value="C-terminal effector domain of the bipartite response regulators"/>
    <property type="match status" value="1"/>
</dbReference>
<dbReference type="PRINTS" id="PR00038">
    <property type="entry name" value="HTHLUXR"/>
</dbReference>
<evidence type="ECO:0000313" key="14">
    <source>
        <dbReference type="Proteomes" id="UP000306635"/>
    </source>
</evidence>
<dbReference type="SMART" id="SM00091">
    <property type="entry name" value="PAS"/>
    <property type="match status" value="1"/>
</dbReference>
<dbReference type="RefSeq" id="WP_138525437.1">
    <property type="nucleotide sequence ID" value="NZ_JAOCBK010000020.1"/>
</dbReference>
<dbReference type="PROSITE" id="PS00622">
    <property type="entry name" value="HTH_LUXR_1"/>
    <property type="match status" value="1"/>
</dbReference>
<name>A0A5R9QTS0_9PSED</name>
<dbReference type="InterPro" id="IPR039420">
    <property type="entry name" value="WalR-like"/>
</dbReference>
<dbReference type="PROSITE" id="PS50112">
    <property type="entry name" value="PAS"/>
    <property type="match status" value="1"/>
</dbReference>
<feature type="modified residue" description="4-aspartylphosphate" evidence="8">
    <location>
        <position position="53"/>
    </location>
</feature>
<keyword evidence="6" id="KW-0238">DNA-binding</keyword>
<comment type="catalytic activity">
    <reaction evidence="1">
        <text>ATP + protein L-histidine = ADP + protein N-phospho-L-histidine.</text>
        <dbReference type="EC" id="2.7.13.3"/>
    </reaction>
</comment>
<dbReference type="SMART" id="SM00448">
    <property type="entry name" value="REC"/>
    <property type="match status" value="1"/>
</dbReference>
<dbReference type="Gene3D" id="3.40.50.2300">
    <property type="match status" value="1"/>
</dbReference>
<dbReference type="Gene3D" id="1.10.287.130">
    <property type="match status" value="1"/>
</dbReference>
<dbReference type="InterPro" id="IPR001789">
    <property type="entry name" value="Sig_transdc_resp-reg_receiver"/>
</dbReference>
<dbReference type="Pfam" id="PF08448">
    <property type="entry name" value="PAS_4"/>
    <property type="match status" value="1"/>
</dbReference>
<dbReference type="InterPro" id="IPR013656">
    <property type="entry name" value="PAS_4"/>
</dbReference>
<accession>A0A5R9QTS0</accession>
<dbReference type="SUPFAM" id="SSF55874">
    <property type="entry name" value="ATPase domain of HSP90 chaperone/DNA topoisomerase II/histidine kinase"/>
    <property type="match status" value="1"/>
</dbReference>
<dbReference type="GO" id="GO:0006355">
    <property type="term" value="P:regulation of DNA-templated transcription"/>
    <property type="evidence" value="ECO:0007669"/>
    <property type="project" value="InterPro"/>
</dbReference>
<dbReference type="SMART" id="SM00388">
    <property type="entry name" value="HisKA"/>
    <property type="match status" value="1"/>
</dbReference>
<dbReference type="SUPFAM" id="SSF47384">
    <property type="entry name" value="Homodimeric domain of signal transducing histidine kinase"/>
    <property type="match status" value="1"/>
</dbReference>
<dbReference type="SUPFAM" id="SSF55785">
    <property type="entry name" value="PYP-like sensor domain (PAS domain)"/>
    <property type="match status" value="1"/>
</dbReference>
<dbReference type="InterPro" id="IPR016032">
    <property type="entry name" value="Sig_transdc_resp-reg_C-effctor"/>
</dbReference>
<sequence>MGQVLIADGHPVTRHAVRVLLESEGHAIAGEAEDGLDALRLSLERPADLLILDIDLSRLNGLDVMARLKAHGVDLPVLAFSAQDSEHIVGRFLQGGASGFVSKHDDLRELSLAVAMLLRGRSYFPMRLLGNVNLPQVRSGERERVASLSNRELSVLYFLASGRNNHQIAHELTISEKTVSTYRTRLQHKLNLHSLAELIDFARRNALVAAPQAEPEQPAPASDELVMLRSLVDSLPDALYVRDTGGRLVHANLAFLRLYDVDLAEVLGTRAMDVDWYAPAQAELLHQYFLQAVAAEQAFARDIELRIHGQRRVLHHWGKPYRDAQGRLLGMICGSADITGRQDRLRAIEADKQQAELSNRQKLNFLVRASNEFSLPLGAMHGLLEMVLQRASLEPADRQALEWIDGTSRDLLRLTADLRQIARLESGEEQMQSLPLSLEELLHAALASAAAPASVKGLKLEVEVAPPLDQAVLGDPLLLRKILDYLLAYLIRETTAGILRIGLHGQVEHEHLSVRLNAAPIASTPEDPLAVYSLEELAADAARQMLQDAPVGLIVAKRLVGLLKGELVLASPPGQGATVSLHLSLPLA</sequence>